<dbReference type="Proteomes" id="UP000006322">
    <property type="component" value="Unassembled WGS sequence"/>
</dbReference>
<dbReference type="STRING" id="1129793.GPLA_1947"/>
<protein>
    <submittedName>
        <fullName evidence="1">Uncharacterized protein</fullName>
    </submittedName>
</protein>
<reference evidence="2" key="1">
    <citation type="journal article" date="2014" name="Environ. Microbiol.">
        <title>Comparative genomics of the marine bacterial genus Glaciecola reveals the high degree of genomic diversity and genomic characteristic for cold adaptation.</title>
        <authorList>
            <person name="Qin Q.L."/>
            <person name="Xie B.B."/>
            <person name="Yu Y."/>
            <person name="Shu Y.L."/>
            <person name="Rong J.C."/>
            <person name="Zhang Y.J."/>
            <person name="Zhao D.L."/>
            <person name="Chen X.L."/>
            <person name="Zhang X.Y."/>
            <person name="Chen B."/>
            <person name="Zhou B.C."/>
            <person name="Zhang Y.Z."/>
        </authorList>
    </citation>
    <scope>NUCLEOTIDE SEQUENCE [LARGE SCALE GENOMIC DNA]</scope>
    <source>
        <strain evidence="2">LMG 21857</strain>
    </source>
</reference>
<keyword evidence="2" id="KW-1185">Reference proteome</keyword>
<gene>
    <name evidence="1" type="ORF">GPLA_1947</name>
</gene>
<organism evidence="1 2">
    <name type="scientific">Paraglaciecola polaris LMG 21857</name>
    <dbReference type="NCBI Taxonomy" id="1129793"/>
    <lineage>
        <taxon>Bacteria</taxon>
        <taxon>Pseudomonadati</taxon>
        <taxon>Pseudomonadota</taxon>
        <taxon>Gammaproteobacteria</taxon>
        <taxon>Alteromonadales</taxon>
        <taxon>Alteromonadaceae</taxon>
        <taxon>Paraglaciecola</taxon>
    </lineage>
</organism>
<proteinExistence type="predicted"/>
<evidence type="ECO:0000313" key="1">
    <source>
        <dbReference type="EMBL" id="GAC32854.1"/>
    </source>
</evidence>
<evidence type="ECO:0000313" key="2">
    <source>
        <dbReference type="Proteomes" id="UP000006322"/>
    </source>
</evidence>
<accession>K6YJG2</accession>
<name>K6YJG2_9ALTE</name>
<sequence length="43" mass="5150">MSEKMKVRPITDTCQQSIVYIFCLQCLEQDKSQGYQRFFIEDV</sequence>
<dbReference type="EMBL" id="BAER01000044">
    <property type="protein sequence ID" value="GAC32854.1"/>
    <property type="molecule type" value="Genomic_DNA"/>
</dbReference>
<dbReference type="AlphaFoldDB" id="K6YJG2"/>
<comment type="caution">
    <text evidence="1">The sequence shown here is derived from an EMBL/GenBank/DDBJ whole genome shotgun (WGS) entry which is preliminary data.</text>
</comment>